<feature type="transmembrane region" description="Helical" evidence="6">
    <location>
        <begin position="283"/>
        <end position="303"/>
    </location>
</feature>
<dbReference type="Proteomes" id="UP000283805">
    <property type="component" value="Unassembled WGS sequence"/>
</dbReference>
<evidence type="ECO:0000256" key="5">
    <source>
        <dbReference type="ARBA" id="ARBA00023136"/>
    </source>
</evidence>
<dbReference type="InterPro" id="IPR043428">
    <property type="entry name" value="LivM-like"/>
</dbReference>
<protein>
    <submittedName>
        <fullName evidence="7">Amino acid/amide ABC transporter membrane protein 2 (HAAT family)</fullName>
    </submittedName>
</protein>
<keyword evidence="8" id="KW-1185">Reference proteome</keyword>
<dbReference type="OrthoDB" id="30958at2157"/>
<evidence type="ECO:0000256" key="6">
    <source>
        <dbReference type="SAM" id="Phobius"/>
    </source>
</evidence>
<feature type="transmembrane region" description="Helical" evidence="6">
    <location>
        <begin position="315"/>
        <end position="332"/>
    </location>
</feature>
<evidence type="ECO:0000256" key="4">
    <source>
        <dbReference type="ARBA" id="ARBA00022989"/>
    </source>
</evidence>
<evidence type="ECO:0000256" key="3">
    <source>
        <dbReference type="ARBA" id="ARBA00022692"/>
    </source>
</evidence>
<keyword evidence="3 6" id="KW-0812">Transmembrane</keyword>
<organism evidence="7 8">
    <name type="scientific">Halopiger aswanensis</name>
    <dbReference type="NCBI Taxonomy" id="148449"/>
    <lineage>
        <taxon>Archaea</taxon>
        <taxon>Methanobacteriati</taxon>
        <taxon>Methanobacteriota</taxon>
        <taxon>Stenosarchaea group</taxon>
        <taxon>Halobacteria</taxon>
        <taxon>Halobacteriales</taxon>
        <taxon>Natrialbaceae</taxon>
        <taxon>Halopiger</taxon>
    </lineage>
</organism>
<dbReference type="Pfam" id="PF02653">
    <property type="entry name" value="BPD_transp_2"/>
    <property type="match status" value="1"/>
</dbReference>
<feature type="transmembrane region" description="Helical" evidence="6">
    <location>
        <begin position="136"/>
        <end position="153"/>
    </location>
</feature>
<keyword evidence="4 6" id="KW-1133">Transmembrane helix</keyword>
<feature type="transmembrane region" description="Helical" evidence="6">
    <location>
        <begin position="28"/>
        <end position="46"/>
    </location>
</feature>
<feature type="transmembrane region" description="Helical" evidence="6">
    <location>
        <begin position="58"/>
        <end position="86"/>
    </location>
</feature>
<reference evidence="7 8" key="1">
    <citation type="submission" date="2018-09" db="EMBL/GenBank/DDBJ databases">
        <title>Genomic Encyclopedia of Archaeal and Bacterial Type Strains, Phase II (KMG-II): from individual species to whole genera.</title>
        <authorList>
            <person name="Goeker M."/>
        </authorList>
    </citation>
    <scope>NUCLEOTIDE SEQUENCE [LARGE SCALE GENOMIC DNA]</scope>
    <source>
        <strain evidence="7 8">DSM 13151</strain>
    </source>
</reference>
<keyword evidence="2" id="KW-1003">Cell membrane</keyword>
<evidence type="ECO:0000256" key="1">
    <source>
        <dbReference type="ARBA" id="ARBA00004651"/>
    </source>
</evidence>
<comment type="caution">
    <text evidence="7">The sequence shown here is derived from an EMBL/GenBank/DDBJ whole genome shotgun (WGS) entry which is preliminary data.</text>
</comment>
<dbReference type="RefSeq" id="WP_120246059.1">
    <property type="nucleotide sequence ID" value="NZ_RAPO01000004.1"/>
</dbReference>
<proteinExistence type="predicted"/>
<name>A0A3R7GT82_9EURY</name>
<dbReference type="EMBL" id="RAPO01000004">
    <property type="protein sequence ID" value="RKD88868.1"/>
    <property type="molecule type" value="Genomic_DNA"/>
</dbReference>
<dbReference type="InterPro" id="IPR001851">
    <property type="entry name" value="ABC_transp_permease"/>
</dbReference>
<keyword evidence="5 6" id="KW-0472">Membrane</keyword>
<dbReference type="PANTHER" id="PTHR30482">
    <property type="entry name" value="HIGH-AFFINITY BRANCHED-CHAIN AMINO ACID TRANSPORT SYSTEM PERMEASE"/>
    <property type="match status" value="1"/>
</dbReference>
<accession>A0A3R7GT82</accession>
<sequence length="366" mass="38727">MSADTDRPLRKRIRAPFDGPNTIGNSDGFWLSVALGVLLLALYPLLFGSYAAESSSVFLVYALLGVSLTFIWGFCGILSFGQVAFFGVAGYTFGIVSINVSSYTGVTLGIVSGVAVATLFAAGLGYFMFYGGVRDVYVTIITLVVALVLNTFMGQTAGSEWAIGEAALGGFNGMVGVPNLAIGVGETGVEFDGAMHYYVALAALVGTFLGLRALVNSQFGYAMVATREDETRTEMFGYNTTFIKFLTFTIGGALAGLSGVLFVTWGNYIDPSEFAITAASMPVIWASIGGRESIAGTIAAAIAIQWIELQLTGEWALVIVGSLLVFVILVMPDGVAPQVRDLVVFLTERRRERSSETPAAAEEVSD</sequence>
<feature type="transmembrane region" description="Helical" evidence="6">
    <location>
        <begin position="236"/>
        <end position="263"/>
    </location>
</feature>
<evidence type="ECO:0000313" key="7">
    <source>
        <dbReference type="EMBL" id="RKD88868.1"/>
    </source>
</evidence>
<evidence type="ECO:0000313" key="8">
    <source>
        <dbReference type="Proteomes" id="UP000283805"/>
    </source>
</evidence>
<dbReference type="GO" id="GO:0005886">
    <property type="term" value="C:plasma membrane"/>
    <property type="evidence" value="ECO:0007669"/>
    <property type="project" value="UniProtKB-SubCell"/>
</dbReference>
<dbReference type="GO" id="GO:0015658">
    <property type="term" value="F:branched-chain amino acid transmembrane transporter activity"/>
    <property type="evidence" value="ECO:0007669"/>
    <property type="project" value="InterPro"/>
</dbReference>
<feature type="transmembrane region" description="Helical" evidence="6">
    <location>
        <begin position="106"/>
        <end position="129"/>
    </location>
</feature>
<feature type="transmembrane region" description="Helical" evidence="6">
    <location>
        <begin position="195"/>
        <end position="215"/>
    </location>
</feature>
<dbReference type="PANTHER" id="PTHR30482:SF4">
    <property type="entry name" value="SLR1201 PROTEIN"/>
    <property type="match status" value="1"/>
</dbReference>
<dbReference type="CDD" id="cd06581">
    <property type="entry name" value="TM_PBP1_LivM_like"/>
    <property type="match status" value="1"/>
</dbReference>
<comment type="subcellular location">
    <subcellularLocation>
        <location evidence="1">Cell membrane</location>
        <topology evidence="1">Multi-pass membrane protein</topology>
    </subcellularLocation>
</comment>
<gene>
    <name evidence="7" type="ORF">ATJ93_3679</name>
</gene>
<dbReference type="AlphaFoldDB" id="A0A3R7GT82"/>
<evidence type="ECO:0000256" key="2">
    <source>
        <dbReference type="ARBA" id="ARBA00022475"/>
    </source>
</evidence>